<sequence>MMMNDGHRRRPGWAPFLEPGRRVVLRYAIDRTSSPHGESMTDALGTILEVDQKAVDVMTRRGRVTVPRTLMVASKEVPPPPPRRQPVAQPEG</sequence>
<evidence type="ECO:0000313" key="3">
    <source>
        <dbReference type="Proteomes" id="UP000644727"/>
    </source>
</evidence>
<evidence type="ECO:0000313" key="2">
    <source>
        <dbReference type="EMBL" id="MBE9404403.1"/>
    </source>
</evidence>
<dbReference type="EMBL" id="JADEYR010000009">
    <property type="protein sequence ID" value="MBE9404403.1"/>
    <property type="molecule type" value="Genomic_DNA"/>
</dbReference>
<dbReference type="Pfam" id="PF24551">
    <property type="entry name" value="SH3_Rv0428c"/>
    <property type="match status" value="1"/>
</dbReference>
<comment type="caution">
    <text evidence="2">The sequence shown here is derived from an EMBL/GenBank/DDBJ whole genome shotgun (WGS) entry which is preliminary data.</text>
</comment>
<dbReference type="InterPro" id="IPR056934">
    <property type="entry name" value="SH3_Rv0428c"/>
</dbReference>
<accession>A0ABR9W2N6</accession>
<proteinExistence type="predicted"/>
<feature type="domain" description="Histone acetyltransferase Rv0428c-like SH3" evidence="1">
    <location>
        <begin position="18"/>
        <end position="75"/>
    </location>
</feature>
<gene>
    <name evidence="2" type="ORF">IOE58_09475</name>
</gene>
<dbReference type="Proteomes" id="UP000644727">
    <property type="component" value="Unassembled WGS sequence"/>
</dbReference>
<reference evidence="2 3" key="1">
    <citation type="submission" date="2020-10" db="EMBL/GenBank/DDBJ databases">
        <title>Draft genome and description of Brachybacterium epidermidis sp nov.</title>
        <authorList>
            <person name="Boxberger M."/>
            <person name="La Scola B."/>
        </authorList>
    </citation>
    <scope>NUCLEOTIDE SEQUENCE [LARGE SCALE GENOMIC DNA]</scope>
    <source>
        <strain evidence="2 3">Marseille-Q2903</strain>
    </source>
</reference>
<organism evidence="2 3">
    <name type="scientific">Brachybacterium epidermidis</name>
    <dbReference type="NCBI Taxonomy" id="2781983"/>
    <lineage>
        <taxon>Bacteria</taxon>
        <taxon>Bacillati</taxon>
        <taxon>Actinomycetota</taxon>
        <taxon>Actinomycetes</taxon>
        <taxon>Micrococcales</taxon>
        <taxon>Dermabacteraceae</taxon>
        <taxon>Brachybacterium</taxon>
    </lineage>
</organism>
<keyword evidence="3" id="KW-1185">Reference proteome</keyword>
<evidence type="ECO:0000259" key="1">
    <source>
        <dbReference type="Pfam" id="PF24551"/>
    </source>
</evidence>
<protein>
    <submittedName>
        <fullName evidence="2">Acetyltransferase</fullName>
    </submittedName>
</protein>
<name>A0ABR9W2N6_9MICO</name>